<keyword evidence="5 10" id="KW-0432">Leucine biosynthesis</keyword>
<accession>A0A2S0MA06</accession>
<evidence type="ECO:0000256" key="10">
    <source>
        <dbReference type="HAMAP-Rule" id="MF_00572"/>
    </source>
</evidence>
<dbReference type="SUPFAM" id="SSF110921">
    <property type="entry name" value="2-isopropylmalate synthase LeuA, allosteric (dimerisation) domain"/>
    <property type="match status" value="1"/>
</dbReference>
<comment type="pathway">
    <text evidence="2 10">Amino-acid biosynthesis; L-leucine biosynthesis; L-leucine from 3-methyl-2-oxobutanoate: step 1/4.</text>
</comment>
<evidence type="ECO:0000256" key="8">
    <source>
        <dbReference type="ARBA" id="ARBA00022723"/>
    </source>
</evidence>
<dbReference type="InterPro" id="IPR013709">
    <property type="entry name" value="2-isopropylmalate_synth_dimer"/>
</dbReference>
<name>A0A2S0MA06_MEGEL</name>
<reference evidence="12 13" key="1">
    <citation type="journal article" date="2018" name="Genome Announc.">
        <title>Complete genomes of two Megasphaera elsdenii strains, NCIMB 702410 and ATCC 25940.</title>
        <authorList>
            <person name="Hatmaker E.A."/>
            <person name="O'Dell K."/>
            <person name="Riley L.A."/>
            <person name="Klingeman D.M."/>
            <person name="Guss A.M."/>
        </authorList>
    </citation>
    <scope>NUCLEOTIDE SEQUENCE [LARGE SCALE GENOMIC DNA]</scope>
    <source>
        <strain evidence="12 13">NCIMB702410</strain>
    </source>
</reference>
<dbReference type="PROSITE" id="PS50991">
    <property type="entry name" value="PYR_CT"/>
    <property type="match status" value="1"/>
</dbReference>
<dbReference type="GO" id="GO:0000287">
    <property type="term" value="F:magnesium ion binding"/>
    <property type="evidence" value="ECO:0007669"/>
    <property type="project" value="UniProtKB-UniRule"/>
</dbReference>
<dbReference type="PANTHER" id="PTHR46911:SF1">
    <property type="entry name" value="2-ISOPROPYLMALATE SYNTHASE"/>
    <property type="match status" value="1"/>
</dbReference>
<evidence type="ECO:0000313" key="12">
    <source>
        <dbReference type="EMBL" id="AVO28298.1"/>
    </source>
</evidence>
<dbReference type="UniPathway" id="UPA00048">
    <property type="reaction ID" value="UER00070"/>
</dbReference>
<comment type="subunit">
    <text evidence="10">Homodimer.</text>
</comment>
<dbReference type="InterPro" id="IPR039371">
    <property type="entry name" value="LeuA_N_DRE-TIM"/>
</dbReference>
<feature type="binding site" evidence="10">
    <location>
        <position position="245"/>
    </location>
    <ligand>
        <name>Mg(2+)</name>
        <dbReference type="ChEBI" id="CHEBI:18420"/>
    </ligand>
</feature>
<feature type="binding site" evidence="10">
    <location>
        <position position="279"/>
    </location>
    <ligand>
        <name>Mg(2+)</name>
        <dbReference type="ChEBI" id="CHEBI:18420"/>
    </ligand>
</feature>
<evidence type="ECO:0000256" key="1">
    <source>
        <dbReference type="ARBA" id="ARBA00000064"/>
    </source>
</evidence>
<evidence type="ECO:0000256" key="3">
    <source>
        <dbReference type="ARBA" id="ARBA00009767"/>
    </source>
</evidence>
<keyword evidence="6 10" id="KW-0028">Amino-acid biosynthesis</keyword>
<dbReference type="GO" id="GO:0009098">
    <property type="term" value="P:L-leucine biosynthetic process"/>
    <property type="evidence" value="ECO:0007669"/>
    <property type="project" value="UniProtKB-UniRule"/>
</dbReference>
<gene>
    <name evidence="10" type="primary">leuA</name>
    <name evidence="12" type="ORF">C6Y28_12085</name>
</gene>
<comment type="subcellular location">
    <subcellularLocation>
        <location evidence="10">Cytoplasm</location>
    </subcellularLocation>
</comment>
<sequence>MKNVEHYKKGYFMPPVVDMSWTQKEYPDKAPVWCSVDLRDGNQALIIPMSLEEKIEFYKVLVGMGFKEIEVGFPAASETEFEFLRYLVDHDMIPDDVTVQVLTQAREHIIRKTFDALKGVKNAIVHVYNSTSFAQRQQVFRKSKEEIKQIAVDGAKLLQRLTDEAGANFRFEYSPESFTGTEPEYALEVCNAVLDVWKPTADRKAIINLPSTVQMSMPHVFASQIAYMSQNLKYRDNVILSVHPHNDRGTGVADAEMAMLAGADRVEGTLFGNGERTGNADIVTIGMNMYALGVDPGLDFSNMPKLVETYERVTRMHVHPRQPYAGQLVFAAFSGSHQDAIAKGMHFRKENNEQYWTCPYLYIDPHDVGRTYDADVIRINSQSGKGGVGFIMEQNYGIDMPKKMREDFSYFVKEVSDHKHQELKPAEIYDVFQKNYLNAETPLKVEDFSLKKKGDKWVGKVLVRANDQEVVLEGAGNGQLNAVSNAVCKAYGIEFSNLVYSEHDLDRDSDSRGIAYFGLTDKAGHTTWGAGVDTDTITASIFAFMTAINRMDGMAQRVKFRALKSTPDTITAFKATSGQH</sequence>
<dbReference type="InterPro" id="IPR002034">
    <property type="entry name" value="AIPM/Hcit_synth_CS"/>
</dbReference>
<dbReference type="InterPro" id="IPR036230">
    <property type="entry name" value="LeuA_allosteric_dom_sf"/>
</dbReference>
<dbReference type="NCBIfam" id="NF002991">
    <property type="entry name" value="PRK03739.1"/>
    <property type="match status" value="1"/>
</dbReference>
<dbReference type="GO" id="GO:0003852">
    <property type="term" value="F:2-isopropylmalate synthase activity"/>
    <property type="evidence" value="ECO:0007669"/>
    <property type="project" value="UniProtKB-UniRule"/>
</dbReference>
<evidence type="ECO:0000256" key="6">
    <source>
        <dbReference type="ARBA" id="ARBA00022605"/>
    </source>
</evidence>
<dbReference type="GO" id="GO:0003985">
    <property type="term" value="F:acetyl-CoA C-acetyltransferase activity"/>
    <property type="evidence" value="ECO:0007669"/>
    <property type="project" value="UniProtKB-UniRule"/>
</dbReference>
<organism evidence="12 13">
    <name type="scientific">Megasphaera elsdenii</name>
    <dbReference type="NCBI Taxonomy" id="907"/>
    <lineage>
        <taxon>Bacteria</taxon>
        <taxon>Bacillati</taxon>
        <taxon>Bacillota</taxon>
        <taxon>Negativicutes</taxon>
        <taxon>Veillonellales</taxon>
        <taxon>Veillonellaceae</taxon>
        <taxon>Megasphaera</taxon>
    </lineage>
</organism>
<evidence type="ECO:0000256" key="7">
    <source>
        <dbReference type="ARBA" id="ARBA00022679"/>
    </source>
</evidence>
<dbReference type="InterPro" id="IPR000891">
    <property type="entry name" value="PYR_CT"/>
</dbReference>
<evidence type="ECO:0000256" key="2">
    <source>
        <dbReference type="ARBA" id="ARBA00004689"/>
    </source>
</evidence>
<keyword evidence="10" id="KW-0460">Magnesium</keyword>
<keyword evidence="8 10" id="KW-0479">Metal-binding</keyword>
<dbReference type="InterPro" id="IPR005668">
    <property type="entry name" value="IPM_Synthase"/>
</dbReference>
<comment type="similarity">
    <text evidence="3 10">Belongs to the alpha-IPM synthase/homocitrate synthase family. LeuA type 2 subfamily.</text>
</comment>
<keyword evidence="10" id="KW-0963">Cytoplasm</keyword>
<evidence type="ECO:0000256" key="4">
    <source>
        <dbReference type="ARBA" id="ARBA00012973"/>
    </source>
</evidence>
<comment type="function">
    <text evidence="10">Catalyzes the condensation of the acetyl group of acetyl-CoA with 3-methyl-2-oxobutanoate (2-ketoisovalerate) to form 3-carboxy-3-hydroxy-4-methylpentanoate (2-isopropylmalate).</text>
</comment>
<dbReference type="EC" id="2.3.3.13" evidence="4 10"/>
<keyword evidence="7 10" id="KW-0808">Transferase</keyword>
<dbReference type="RefSeq" id="WP_027895076.1">
    <property type="nucleotide sequence ID" value="NZ_CP027569.1"/>
</dbReference>
<dbReference type="PANTHER" id="PTHR46911">
    <property type="match status" value="1"/>
</dbReference>
<protein>
    <recommendedName>
        <fullName evidence="4 10">2-isopropylmalate synthase</fullName>
        <ecNumber evidence="4 10">2.3.3.13</ecNumber>
    </recommendedName>
    <alternativeName>
        <fullName evidence="10">Alpha-IPM synthase</fullName>
    </alternativeName>
    <alternativeName>
        <fullName evidence="10">Alpha-isopropylmalate synthase</fullName>
    </alternativeName>
</protein>
<dbReference type="EMBL" id="CP027569">
    <property type="protein sequence ID" value="AVO28298.1"/>
    <property type="molecule type" value="Genomic_DNA"/>
</dbReference>
<comment type="cofactor">
    <cofactor evidence="10">
        <name>Mg(2+)</name>
        <dbReference type="ChEBI" id="CHEBI:18420"/>
    </cofactor>
</comment>
<feature type="region of interest" description="Regulatory domain" evidence="10">
    <location>
        <begin position="439"/>
        <end position="580"/>
    </location>
</feature>
<dbReference type="SMART" id="SM00917">
    <property type="entry name" value="LeuA_dimer"/>
    <property type="match status" value="1"/>
</dbReference>
<dbReference type="Gene3D" id="3.20.20.70">
    <property type="entry name" value="Aldolase class I"/>
    <property type="match status" value="1"/>
</dbReference>
<dbReference type="CDD" id="cd07942">
    <property type="entry name" value="DRE_TIM_LeuA"/>
    <property type="match status" value="1"/>
</dbReference>
<evidence type="ECO:0000256" key="5">
    <source>
        <dbReference type="ARBA" id="ARBA00022430"/>
    </source>
</evidence>
<keyword evidence="9 10" id="KW-0100">Branched-chain amino acid biosynthesis</keyword>
<dbReference type="GO" id="GO:0005737">
    <property type="term" value="C:cytoplasm"/>
    <property type="evidence" value="ECO:0007669"/>
    <property type="project" value="UniProtKB-SubCell"/>
</dbReference>
<feature type="binding site" evidence="10">
    <location>
        <position position="40"/>
    </location>
    <ligand>
        <name>Mg(2+)</name>
        <dbReference type="ChEBI" id="CHEBI:18420"/>
    </ligand>
</feature>
<dbReference type="PROSITE" id="PS00816">
    <property type="entry name" value="AIPM_HOMOCIT_SYNTH_2"/>
    <property type="match status" value="1"/>
</dbReference>
<dbReference type="InterPro" id="IPR054692">
    <property type="entry name" value="LeuA-like_post-cat"/>
</dbReference>
<dbReference type="Pfam" id="PF22615">
    <property type="entry name" value="IPMS_D2"/>
    <property type="match status" value="1"/>
</dbReference>
<comment type="catalytic activity">
    <reaction evidence="1 10">
        <text>3-methyl-2-oxobutanoate + acetyl-CoA + H2O = (2S)-2-isopropylmalate + CoA + H(+)</text>
        <dbReference type="Rhea" id="RHEA:21524"/>
        <dbReference type="ChEBI" id="CHEBI:1178"/>
        <dbReference type="ChEBI" id="CHEBI:11851"/>
        <dbReference type="ChEBI" id="CHEBI:15377"/>
        <dbReference type="ChEBI" id="CHEBI:15378"/>
        <dbReference type="ChEBI" id="CHEBI:57287"/>
        <dbReference type="ChEBI" id="CHEBI:57288"/>
        <dbReference type="EC" id="2.3.3.13"/>
    </reaction>
</comment>
<dbReference type="Gene3D" id="3.30.160.270">
    <property type="match status" value="1"/>
</dbReference>
<dbReference type="Proteomes" id="UP000238358">
    <property type="component" value="Chromosome"/>
</dbReference>
<dbReference type="HAMAP" id="MF_00572">
    <property type="entry name" value="LeuA_type2"/>
    <property type="match status" value="1"/>
</dbReference>
<feature type="domain" description="Pyruvate carboxyltransferase" evidence="11">
    <location>
        <begin position="31"/>
        <end position="304"/>
    </location>
</feature>
<dbReference type="PROSITE" id="PS00815">
    <property type="entry name" value="AIPM_HOMOCIT_SYNTH_1"/>
    <property type="match status" value="1"/>
</dbReference>
<dbReference type="InterPro" id="IPR013785">
    <property type="entry name" value="Aldolase_TIM"/>
</dbReference>
<dbReference type="SUPFAM" id="SSF89000">
    <property type="entry name" value="post-HMGL domain-like"/>
    <property type="match status" value="1"/>
</dbReference>
<dbReference type="Pfam" id="PF00682">
    <property type="entry name" value="HMGL-like"/>
    <property type="match status" value="1"/>
</dbReference>
<proteinExistence type="inferred from homology"/>
<evidence type="ECO:0000313" key="13">
    <source>
        <dbReference type="Proteomes" id="UP000238358"/>
    </source>
</evidence>
<dbReference type="AlphaFoldDB" id="A0A2S0MA06"/>
<dbReference type="Pfam" id="PF08502">
    <property type="entry name" value="LeuA_dimer"/>
    <property type="match status" value="1"/>
</dbReference>
<evidence type="ECO:0000259" key="11">
    <source>
        <dbReference type="PROSITE" id="PS50991"/>
    </source>
</evidence>
<dbReference type="SUPFAM" id="SSF51569">
    <property type="entry name" value="Aldolase"/>
    <property type="match status" value="1"/>
</dbReference>
<feature type="binding site" evidence="10">
    <location>
        <position position="243"/>
    </location>
    <ligand>
        <name>Mg(2+)</name>
        <dbReference type="ChEBI" id="CHEBI:18420"/>
    </ligand>
</feature>
<evidence type="ECO:0000256" key="9">
    <source>
        <dbReference type="ARBA" id="ARBA00023304"/>
    </source>
</evidence>
<dbReference type="OrthoDB" id="9804858at2"/>